<keyword evidence="3" id="KW-1185">Reference proteome</keyword>
<gene>
    <name evidence="2" type="ORF">NDU88_010480</name>
</gene>
<dbReference type="InterPro" id="IPR000082">
    <property type="entry name" value="SEA_dom"/>
</dbReference>
<reference evidence="2" key="1">
    <citation type="journal article" date="2022" name="bioRxiv">
        <title>Sequencing and chromosome-scale assembly of the giantPleurodeles waltlgenome.</title>
        <authorList>
            <person name="Brown T."/>
            <person name="Elewa A."/>
            <person name="Iarovenko S."/>
            <person name="Subramanian E."/>
            <person name="Araus A.J."/>
            <person name="Petzold A."/>
            <person name="Susuki M."/>
            <person name="Suzuki K.-i.T."/>
            <person name="Hayashi T."/>
            <person name="Toyoda A."/>
            <person name="Oliveira C."/>
            <person name="Osipova E."/>
            <person name="Leigh N.D."/>
            <person name="Simon A."/>
            <person name="Yun M.H."/>
        </authorList>
    </citation>
    <scope>NUCLEOTIDE SEQUENCE</scope>
    <source>
        <strain evidence="2">20211129_DDA</strain>
        <tissue evidence="2">Liver</tissue>
    </source>
</reference>
<evidence type="ECO:0000313" key="3">
    <source>
        <dbReference type="Proteomes" id="UP001066276"/>
    </source>
</evidence>
<organism evidence="2 3">
    <name type="scientific">Pleurodeles waltl</name>
    <name type="common">Iberian ribbed newt</name>
    <dbReference type="NCBI Taxonomy" id="8319"/>
    <lineage>
        <taxon>Eukaryota</taxon>
        <taxon>Metazoa</taxon>
        <taxon>Chordata</taxon>
        <taxon>Craniata</taxon>
        <taxon>Vertebrata</taxon>
        <taxon>Euteleostomi</taxon>
        <taxon>Amphibia</taxon>
        <taxon>Batrachia</taxon>
        <taxon>Caudata</taxon>
        <taxon>Salamandroidea</taxon>
        <taxon>Salamandridae</taxon>
        <taxon>Pleurodelinae</taxon>
        <taxon>Pleurodeles</taxon>
    </lineage>
</organism>
<dbReference type="Pfam" id="PF01390">
    <property type="entry name" value="SEA"/>
    <property type="match status" value="1"/>
</dbReference>
<dbReference type="EMBL" id="JANPWB010000010">
    <property type="protein sequence ID" value="KAJ1144178.1"/>
    <property type="molecule type" value="Genomic_DNA"/>
</dbReference>
<comment type="caution">
    <text evidence="2">The sequence shown here is derived from an EMBL/GenBank/DDBJ whole genome shotgun (WGS) entry which is preliminary data.</text>
</comment>
<accession>A0AAV7R0G1</accession>
<protein>
    <recommendedName>
        <fullName evidence="1">SEA domain-containing protein</fullName>
    </recommendedName>
</protein>
<name>A0AAV7R0G1_PLEWA</name>
<sequence length="240" mass="26631">MPYMTCGLDFSNYSVVCNDDSCVCVGYCSLNPNFCNQHGICNNQKDGPTCECYDGYRGNGIPTKQVYVVLKIKRDFEDSMRNPSSLQYKKLETLAHQLDEFFRKAAPKHYKGMTFYGVSSGSIIVNTSGSYYYTNNQTKIEALNNNLESDVKGVFNSSETLDNITSVFDGSAELISVSSDSPIINVTQLKVYMTCALDFANYSVSCDSENCSCVGYCAQNPYFCNQNGVCYNRNSGPVCE</sequence>
<evidence type="ECO:0000313" key="2">
    <source>
        <dbReference type="EMBL" id="KAJ1144178.1"/>
    </source>
</evidence>
<proteinExistence type="predicted"/>
<dbReference type="AlphaFoldDB" id="A0AAV7R0G1"/>
<evidence type="ECO:0000259" key="1">
    <source>
        <dbReference type="Pfam" id="PF01390"/>
    </source>
</evidence>
<dbReference type="SUPFAM" id="SSF57196">
    <property type="entry name" value="EGF/Laminin"/>
    <property type="match status" value="1"/>
</dbReference>
<feature type="domain" description="SEA" evidence="1">
    <location>
        <begin position="66"/>
        <end position="145"/>
    </location>
</feature>
<dbReference type="Proteomes" id="UP001066276">
    <property type="component" value="Chromosome 6"/>
</dbReference>